<feature type="transmembrane region" description="Helical" evidence="1">
    <location>
        <begin position="114"/>
        <end position="140"/>
    </location>
</feature>
<evidence type="ECO:0000256" key="1">
    <source>
        <dbReference type="SAM" id="Phobius"/>
    </source>
</evidence>
<evidence type="ECO:0000313" key="2">
    <source>
        <dbReference type="EMBL" id="QJW97130.1"/>
    </source>
</evidence>
<evidence type="ECO:0000313" key="3">
    <source>
        <dbReference type="Proteomes" id="UP000503447"/>
    </source>
</evidence>
<gene>
    <name evidence="2" type="ORF">FTUN_4695</name>
</gene>
<dbReference type="Proteomes" id="UP000503447">
    <property type="component" value="Chromosome"/>
</dbReference>
<keyword evidence="1" id="KW-0812">Transmembrane</keyword>
<protein>
    <submittedName>
        <fullName evidence="2">Uncharacterized protein</fullName>
    </submittedName>
</protein>
<feature type="transmembrane region" description="Helical" evidence="1">
    <location>
        <begin position="6"/>
        <end position="27"/>
    </location>
</feature>
<dbReference type="AlphaFoldDB" id="A0A6M5YUP7"/>
<keyword evidence="1" id="KW-1133">Transmembrane helix</keyword>
<reference evidence="3" key="1">
    <citation type="submission" date="2020-05" db="EMBL/GenBank/DDBJ databases">
        <title>Frigoriglobus tundricola gen. nov., sp. nov., a psychrotolerant cellulolytic planctomycete of the family Gemmataceae with two divergent copies of 16S rRNA gene.</title>
        <authorList>
            <person name="Kulichevskaya I.S."/>
            <person name="Ivanova A.A."/>
            <person name="Naumoff D.G."/>
            <person name="Beletsky A.V."/>
            <person name="Rijpstra W.I.C."/>
            <person name="Sinninghe Damste J.S."/>
            <person name="Mardanov A.V."/>
            <person name="Ravin N.V."/>
            <person name="Dedysh S.N."/>
        </authorList>
    </citation>
    <scope>NUCLEOTIDE SEQUENCE [LARGE SCALE GENOMIC DNA]</scope>
    <source>
        <strain evidence="3">PL17</strain>
    </source>
</reference>
<dbReference type="EMBL" id="CP053452">
    <property type="protein sequence ID" value="QJW97130.1"/>
    <property type="molecule type" value="Genomic_DNA"/>
</dbReference>
<keyword evidence="3" id="KW-1185">Reference proteome</keyword>
<dbReference type="KEGG" id="ftj:FTUN_4695"/>
<organism evidence="2 3">
    <name type="scientific">Frigoriglobus tundricola</name>
    <dbReference type="NCBI Taxonomy" id="2774151"/>
    <lineage>
        <taxon>Bacteria</taxon>
        <taxon>Pseudomonadati</taxon>
        <taxon>Planctomycetota</taxon>
        <taxon>Planctomycetia</taxon>
        <taxon>Gemmatales</taxon>
        <taxon>Gemmataceae</taxon>
        <taxon>Frigoriglobus</taxon>
    </lineage>
</organism>
<name>A0A6M5YUP7_9BACT</name>
<feature type="transmembrane region" description="Helical" evidence="1">
    <location>
        <begin position="147"/>
        <end position="173"/>
    </location>
</feature>
<accession>A0A6M5YUP7</accession>
<keyword evidence="1" id="KW-0472">Membrane</keyword>
<proteinExistence type="predicted"/>
<dbReference type="RefSeq" id="WP_171472570.1">
    <property type="nucleotide sequence ID" value="NZ_CP053452.2"/>
</dbReference>
<feature type="transmembrane region" description="Helical" evidence="1">
    <location>
        <begin position="83"/>
        <end position="102"/>
    </location>
</feature>
<sequence length="177" mass="18405">MAIAGVFMFVLLGVVLLSALFAGGALVRAAVRLTNRLLGPAKTEPVDPIEDWDWDGDLEPVPPRRRTRAGAVPVPTHGNGMMIAFLSALASGIVFALLAVLVEELDVGDAVPPGWVVLALVALTAPPGLAALTLLLVMLLPTTLLRAALIALVHHALALFVVLVVVSAVFLVAEVFG</sequence>